<dbReference type="GO" id="GO:0000155">
    <property type="term" value="F:phosphorelay sensor kinase activity"/>
    <property type="evidence" value="ECO:0007669"/>
    <property type="project" value="InterPro"/>
</dbReference>
<dbReference type="PRINTS" id="PR00344">
    <property type="entry name" value="BCTRLSENSOR"/>
</dbReference>
<keyword evidence="4 7" id="KW-0808">Transferase</keyword>
<dbReference type="PROSITE" id="PS50109">
    <property type="entry name" value="HIS_KIN"/>
    <property type="match status" value="1"/>
</dbReference>
<dbReference type="EC" id="2.7.13.3" evidence="2"/>
<dbReference type="Pfam" id="PF02518">
    <property type="entry name" value="HATPase_c"/>
    <property type="match status" value="1"/>
</dbReference>
<comment type="caution">
    <text evidence="7">The sequence shown here is derived from an EMBL/GenBank/DDBJ whole genome shotgun (WGS) entry which is preliminary data.</text>
</comment>
<sequence>MNELESKIQQLEAEHRFVLSRISHEIRNPVTLINSSLHIIEQEHPEVQEFTFWKETKEDLAYLRKLLDELSSYNNSDRLNLSDIQSGPWLQELSAKLRLLAGDKPFLVQTVLPPDLPVVAADSVKLRQVLTNLARNALEAGCTCLRIEASADDKDLTIHVSDNGSGIPEEYLETLFCPFVTHKSGGTGLGLALSKKILDAHGGQLYLSSSNKSGTCFTLCLPISTAPSKKPRINPAT</sequence>
<evidence type="ECO:0000256" key="1">
    <source>
        <dbReference type="ARBA" id="ARBA00000085"/>
    </source>
</evidence>
<dbReference type="InterPro" id="IPR003594">
    <property type="entry name" value="HATPase_dom"/>
</dbReference>
<dbReference type="EMBL" id="DVIQ01000003">
    <property type="protein sequence ID" value="HIS30021.1"/>
    <property type="molecule type" value="Genomic_DNA"/>
</dbReference>
<proteinExistence type="predicted"/>
<dbReference type="Proteomes" id="UP000823935">
    <property type="component" value="Unassembled WGS sequence"/>
</dbReference>
<evidence type="ECO:0000313" key="7">
    <source>
        <dbReference type="EMBL" id="HIS30021.1"/>
    </source>
</evidence>
<dbReference type="InterPro" id="IPR004358">
    <property type="entry name" value="Sig_transdc_His_kin-like_C"/>
</dbReference>
<dbReference type="Gene3D" id="1.10.287.130">
    <property type="match status" value="1"/>
</dbReference>
<feature type="domain" description="Histidine kinase" evidence="6">
    <location>
        <begin position="21"/>
        <end position="225"/>
    </location>
</feature>
<keyword evidence="3" id="KW-0597">Phosphoprotein</keyword>
<evidence type="ECO:0000313" key="8">
    <source>
        <dbReference type="Proteomes" id="UP000823935"/>
    </source>
</evidence>
<dbReference type="AlphaFoldDB" id="A0A9D1EQR9"/>
<dbReference type="CDD" id="cd00082">
    <property type="entry name" value="HisKA"/>
    <property type="match status" value="1"/>
</dbReference>
<dbReference type="SUPFAM" id="SSF55874">
    <property type="entry name" value="ATPase domain of HSP90 chaperone/DNA topoisomerase II/histidine kinase"/>
    <property type="match status" value="1"/>
</dbReference>
<name>A0A9D1EQR9_9FIRM</name>
<comment type="catalytic activity">
    <reaction evidence="1">
        <text>ATP + protein L-histidine = ADP + protein N-phospho-L-histidine.</text>
        <dbReference type="EC" id="2.7.13.3"/>
    </reaction>
</comment>
<dbReference type="CDD" id="cd00075">
    <property type="entry name" value="HATPase"/>
    <property type="match status" value="1"/>
</dbReference>
<dbReference type="Gene3D" id="3.30.565.10">
    <property type="entry name" value="Histidine kinase-like ATPase, C-terminal domain"/>
    <property type="match status" value="1"/>
</dbReference>
<dbReference type="InterPro" id="IPR036097">
    <property type="entry name" value="HisK_dim/P_sf"/>
</dbReference>
<dbReference type="PANTHER" id="PTHR43547:SF2">
    <property type="entry name" value="HYBRID SIGNAL TRANSDUCTION HISTIDINE KINASE C"/>
    <property type="match status" value="1"/>
</dbReference>
<evidence type="ECO:0000256" key="4">
    <source>
        <dbReference type="ARBA" id="ARBA00022777"/>
    </source>
</evidence>
<evidence type="ECO:0000259" key="6">
    <source>
        <dbReference type="PROSITE" id="PS50109"/>
    </source>
</evidence>
<dbReference type="InterPro" id="IPR005467">
    <property type="entry name" value="His_kinase_dom"/>
</dbReference>
<dbReference type="SMART" id="SM00387">
    <property type="entry name" value="HATPase_c"/>
    <property type="match status" value="1"/>
</dbReference>
<evidence type="ECO:0000256" key="5">
    <source>
        <dbReference type="ARBA" id="ARBA00023012"/>
    </source>
</evidence>
<protein>
    <recommendedName>
        <fullName evidence="2">histidine kinase</fullName>
        <ecNumber evidence="2">2.7.13.3</ecNumber>
    </recommendedName>
</protein>
<dbReference type="SUPFAM" id="SSF47384">
    <property type="entry name" value="Homodimeric domain of signal transducing histidine kinase"/>
    <property type="match status" value="1"/>
</dbReference>
<reference evidence="7" key="1">
    <citation type="submission" date="2020-10" db="EMBL/GenBank/DDBJ databases">
        <authorList>
            <person name="Gilroy R."/>
        </authorList>
    </citation>
    <scope>NUCLEOTIDE SEQUENCE</scope>
    <source>
        <strain evidence="7">CHK190-19873</strain>
    </source>
</reference>
<dbReference type="InterPro" id="IPR003661">
    <property type="entry name" value="HisK_dim/P_dom"/>
</dbReference>
<reference evidence="7" key="2">
    <citation type="journal article" date="2021" name="PeerJ">
        <title>Extensive microbial diversity within the chicken gut microbiome revealed by metagenomics and culture.</title>
        <authorList>
            <person name="Gilroy R."/>
            <person name="Ravi A."/>
            <person name="Getino M."/>
            <person name="Pursley I."/>
            <person name="Horton D.L."/>
            <person name="Alikhan N.F."/>
            <person name="Baker D."/>
            <person name="Gharbi K."/>
            <person name="Hall N."/>
            <person name="Watson M."/>
            <person name="Adriaenssens E.M."/>
            <person name="Foster-Nyarko E."/>
            <person name="Jarju S."/>
            <person name="Secka A."/>
            <person name="Antonio M."/>
            <person name="Oren A."/>
            <person name="Chaudhuri R.R."/>
            <person name="La Ragione R."/>
            <person name="Hildebrand F."/>
            <person name="Pallen M.J."/>
        </authorList>
    </citation>
    <scope>NUCLEOTIDE SEQUENCE</scope>
    <source>
        <strain evidence="7">CHK190-19873</strain>
    </source>
</reference>
<evidence type="ECO:0000256" key="3">
    <source>
        <dbReference type="ARBA" id="ARBA00022553"/>
    </source>
</evidence>
<evidence type="ECO:0000256" key="2">
    <source>
        <dbReference type="ARBA" id="ARBA00012438"/>
    </source>
</evidence>
<keyword evidence="5" id="KW-0902">Two-component regulatory system</keyword>
<gene>
    <name evidence="7" type="ORF">IAB44_00490</name>
</gene>
<keyword evidence="4 7" id="KW-0418">Kinase</keyword>
<accession>A0A9D1EQR9</accession>
<organism evidence="7 8">
    <name type="scientific">Candidatus Limivivens intestinipullorum</name>
    <dbReference type="NCBI Taxonomy" id="2840858"/>
    <lineage>
        <taxon>Bacteria</taxon>
        <taxon>Bacillati</taxon>
        <taxon>Bacillota</taxon>
        <taxon>Clostridia</taxon>
        <taxon>Lachnospirales</taxon>
        <taxon>Lachnospiraceae</taxon>
        <taxon>Lachnospiraceae incertae sedis</taxon>
        <taxon>Candidatus Limivivens</taxon>
    </lineage>
</organism>
<dbReference type="PANTHER" id="PTHR43547">
    <property type="entry name" value="TWO-COMPONENT HISTIDINE KINASE"/>
    <property type="match status" value="1"/>
</dbReference>
<dbReference type="InterPro" id="IPR036890">
    <property type="entry name" value="HATPase_C_sf"/>
</dbReference>